<feature type="compositionally biased region" description="Acidic residues" evidence="1">
    <location>
        <begin position="1456"/>
        <end position="1466"/>
    </location>
</feature>
<feature type="region of interest" description="Disordered" evidence="1">
    <location>
        <begin position="448"/>
        <end position="476"/>
    </location>
</feature>
<feature type="transmembrane region" description="Helical" evidence="2">
    <location>
        <begin position="43"/>
        <end position="60"/>
    </location>
</feature>
<evidence type="ECO:0000313" key="4">
    <source>
        <dbReference type="Proteomes" id="UP000235672"/>
    </source>
</evidence>
<feature type="region of interest" description="Disordered" evidence="1">
    <location>
        <begin position="1456"/>
        <end position="1476"/>
    </location>
</feature>
<feature type="compositionally biased region" description="Low complexity" evidence="1">
    <location>
        <begin position="1083"/>
        <end position="1092"/>
    </location>
</feature>
<feature type="compositionally biased region" description="Polar residues" evidence="1">
    <location>
        <begin position="2090"/>
        <end position="2099"/>
    </location>
</feature>
<feature type="region of interest" description="Disordered" evidence="1">
    <location>
        <begin position="614"/>
        <end position="699"/>
    </location>
</feature>
<feature type="transmembrane region" description="Helical" evidence="2">
    <location>
        <begin position="112"/>
        <end position="131"/>
    </location>
</feature>
<feature type="region of interest" description="Disordered" evidence="1">
    <location>
        <begin position="1705"/>
        <end position="1736"/>
    </location>
</feature>
<feature type="transmembrane region" description="Helical" evidence="2">
    <location>
        <begin position="226"/>
        <end position="245"/>
    </location>
</feature>
<feature type="compositionally biased region" description="Low complexity" evidence="1">
    <location>
        <begin position="1709"/>
        <end position="1736"/>
    </location>
</feature>
<feature type="transmembrane region" description="Helical" evidence="2">
    <location>
        <begin position="191"/>
        <end position="220"/>
    </location>
</feature>
<feature type="transmembrane region" description="Helical" evidence="2">
    <location>
        <begin position="12"/>
        <end position="31"/>
    </location>
</feature>
<feature type="compositionally biased region" description="Basic and acidic residues" evidence="1">
    <location>
        <begin position="1751"/>
        <end position="1767"/>
    </location>
</feature>
<evidence type="ECO:0000256" key="2">
    <source>
        <dbReference type="SAM" id="Phobius"/>
    </source>
</evidence>
<protein>
    <submittedName>
        <fullName evidence="3">Uncharacterized protein</fullName>
    </submittedName>
</protein>
<feature type="compositionally biased region" description="Polar residues" evidence="1">
    <location>
        <begin position="1227"/>
        <end position="1236"/>
    </location>
</feature>
<feature type="transmembrane region" description="Helical" evidence="2">
    <location>
        <begin position="146"/>
        <end position="170"/>
    </location>
</feature>
<keyword evidence="2" id="KW-1133">Transmembrane helix</keyword>
<accession>A0A2J6Q9X6</accession>
<feature type="compositionally biased region" description="Low complexity" evidence="1">
    <location>
        <begin position="1152"/>
        <end position="1163"/>
    </location>
</feature>
<reference evidence="3 4" key="1">
    <citation type="submission" date="2016-05" db="EMBL/GenBank/DDBJ databases">
        <title>A degradative enzymes factory behind the ericoid mycorrhizal symbiosis.</title>
        <authorList>
            <consortium name="DOE Joint Genome Institute"/>
            <person name="Martino E."/>
            <person name="Morin E."/>
            <person name="Grelet G."/>
            <person name="Kuo A."/>
            <person name="Kohler A."/>
            <person name="Daghino S."/>
            <person name="Barry K."/>
            <person name="Choi C."/>
            <person name="Cichocki N."/>
            <person name="Clum A."/>
            <person name="Copeland A."/>
            <person name="Hainaut M."/>
            <person name="Haridas S."/>
            <person name="Labutti K."/>
            <person name="Lindquist E."/>
            <person name="Lipzen A."/>
            <person name="Khouja H.-R."/>
            <person name="Murat C."/>
            <person name="Ohm R."/>
            <person name="Olson A."/>
            <person name="Spatafora J."/>
            <person name="Veneault-Fourrey C."/>
            <person name="Henrissat B."/>
            <person name="Grigoriev I."/>
            <person name="Martin F."/>
            <person name="Perotto S."/>
        </authorList>
    </citation>
    <scope>NUCLEOTIDE SEQUENCE [LARGE SCALE GENOMIC DNA]</scope>
    <source>
        <strain evidence="3 4">UAMH 7357</strain>
    </source>
</reference>
<dbReference type="Proteomes" id="UP000235672">
    <property type="component" value="Unassembled WGS sequence"/>
</dbReference>
<organism evidence="3 4">
    <name type="scientific">Hyaloscypha hepaticicola</name>
    <dbReference type="NCBI Taxonomy" id="2082293"/>
    <lineage>
        <taxon>Eukaryota</taxon>
        <taxon>Fungi</taxon>
        <taxon>Dikarya</taxon>
        <taxon>Ascomycota</taxon>
        <taxon>Pezizomycotina</taxon>
        <taxon>Leotiomycetes</taxon>
        <taxon>Helotiales</taxon>
        <taxon>Hyaloscyphaceae</taxon>
        <taxon>Hyaloscypha</taxon>
    </lineage>
</organism>
<feature type="region of interest" description="Disordered" evidence="1">
    <location>
        <begin position="1749"/>
        <end position="1777"/>
    </location>
</feature>
<keyword evidence="2" id="KW-0812">Transmembrane</keyword>
<feature type="compositionally biased region" description="Polar residues" evidence="1">
    <location>
        <begin position="625"/>
        <end position="637"/>
    </location>
</feature>
<evidence type="ECO:0000313" key="3">
    <source>
        <dbReference type="EMBL" id="PMD23045.1"/>
    </source>
</evidence>
<feature type="region of interest" description="Disordered" evidence="1">
    <location>
        <begin position="1080"/>
        <end position="1166"/>
    </location>
</feature>
<feature type="region of interest" description="Disordered" evidence="1">
    <location>
        <begin position="2083"/>
        <end position="2113"/>
    </location>
</feature>
<keyword evidence="4" id="KW-1185">Reference proteome</keyword>
<sequence>MAISDAVQTLSAAFSFGILLQAASGTLFLYYRGHGPAIIQDGRRLVLVLFLLFAALWAQIDFVNLLLPVTSTTGCQATLIFSTMFDQLTRVFMEQFLLWSVGHGQKMTTERLVLQIILLFRLIAGGILVGFTRPDFAPACVARTSVLPVAILVLVLDVIIIGVLIIRALSLGMFRDFREKDSSPRQEQSRALIICIAGFTVWTGTSVAMILGIPSILLIIRTVLPSNGLLILVVIITMFLGPLMLAREEEAITPEARSPFVTPMPPSRELFRDNVGSNGSPISGHGYTRSGGLFVVNPSTPRDSPTAIFPGNSRSDIKGFTKLGEDITVQTIGKDAPGRPERPDGKYGAGYRGSSGVFPTFLSASHMGSTGAFAPQIRPNIVVTTQDLSTAIQQKRSVFNWSKPPPKVSVRSLAISQPVMPNGDGSAIQPVARIQTIDLATAAINERKRREDAAARSKLVANKPPPQPQGMSPQEALRRSISVKRKEMPAYISEAMPTIAASSASGLSVEAANGSTTSASLSPGREEIRRRSPRNANSFGMSMDEKPSRKLPLQRSGTIGLPSNPRSQRVTTMVREMAMPREQTVMLMNDIVYDDPGMVRTIINGAPGIFASAQKNHKTSEKSSMDSTGSGLRSANSILHRPRPYKRKTEDQRALFPSEPSPGHRRSRSGPSIMVRKSCLMSNPGSPTQLPPLPPPPTSASKLTRLLPNDTKSMTFDEKIQLLFPAPPGIVSKHHRRSSVPSLPRVPSVFMSESPQAQSPTGEELLNLRASKRSTIASFGLPDMSTMARSPKLELSSEEERQIYRFSANTYRTIADQVGETWIPGISSNAIDVRNSIQQPEPRSAAYDMRQSHFTEATTSDESSQDDSTTYWGSIHSEVPPIDLSKAMQTAQATIIQRPGTRLDRTVPPVPSIPMETYNEKEAIMTVMLDSEETSRSILFGSAPHRGSFFLDADQALPGDQTPTAINLHSWHRRIGDELPTFSERKLNSRSRKMPPPTPLLLNKTGQKAKVIVRATESSPPADSPERAIQEIQAQLKRFEESSRGSVGSLLRHFPDATSTDVDEQDQSSRLRLLENLEKEMGQQQDQWQQMQTSLDRDSMSVVMTPQTEPSEGEMSRESSQRSSRTPLGVLSRRARIRSSMTMRSKGEDSSRTNSTTSSDNSRASVWQQRLAEAQMAYVENAPDLLRKRSLNFLSVSKAQHQQLGSPTPPDSDTDFESESEHGDVSSHGSQETPSLWQAPVLSAKVATGHLWDPSHVKPVVKSVSTRPPAQDVRPAQRRLDYTLPISSFDLWTKPHSSNHGRPVVALWGSKTVRPRSIVTRRAVQRPQRKSRRVTFLPDIVESPVPIPNKRDTLGIFQFPWGETSDQPVYQPAFNPALLAGPAINARLDARSRLLEPESEYGSSFFDDYDDGEMDPESDDEFDETTLWEIANLLNTRDVPSKDSLLPPGRAEIIEDYDETDNESEETNQSKKGAPTMSLRIQPLSVARETSQLWASDVASASSTVGARSPEPELSACRSLVPSSNDAVRSNPRTPNNLPMQMWSSPAERTEDRKPGLFTTPAAGSVIRTTQAVPAAVKMAKTPRQATNFVPKISSQNLWTAAQNVDKTTEWIFKSTTPRIRHASVSSPFLWNPPAKVGTVTVLGLFNPSTRGCTFRTSSLAPAALNMICKPRRSQAPLSELKSTSLWNRCSKLSIEQDWISVSSVRPESPSGYSTTSSGSSSPASDSSSVKSTSTKASSLWNSTASASIGWEEKKSAPTSPEREPKHLSKAPVHQQSFKQLAPLRESRVLASRDLWESKAPVLDVPARKFQRSVAGYRVAAMAKPIRHQHRANFAFRADWEEALSQAIVAGTPKQRLTRPLASTSDWESALAEAVALGHVMKAEKFDPSVMHPVFFTDSLFSSSADVHPAAIGYVAKQPAYDASILHPVFFTDCLISNANEVHPAALGHLANQKPHAGMWKRSSSSPTPTPTPEATQLWSKNTGQARDASMHCVELGGHVVRRALPIKPLNLPALSSSMFWQQSAQAAKQQRHWLKASHAKPISAPDPVQGSKINVMFAKDYAEISSTHWLHETSAIDTPLKKSARTEKNNPASASLFSNPHAAPWSRKKREDAPLNQIESTQMWRPYYGLPESPKNWLVNKRPSRVEFRY</sequence>
<feature type="compositionally biased region" description="Pro residues" evidence="1">
    <location>
        <begin position="689"/>
        <end position="698"/>
    </location>
</feature>
<feature type="region of interest" description="Disordered" evidence="1">
    <location>
        <begin position="513"/>
        <end position="568"/>
    </location>
</feature>
<keyword evidence="2" id="KW-0472">Membrane</keyword>
<name>A0A2J6Q9X6_9HELO</name>
<dbReference type="EMBL" id="KZ613476">
    <property type="protein sequence ID" value="PMD23045.1"/>
    <property type="molecule type" value="Genomic_DNA"/>
</dbReference>
<feature type="region of interest" description="Disordered" evidence="1">
    <location>
        <begin position="1957"/>
        <end position="1976"/>
    </location>
</feature>
<feature type="region of interest" description="Disordered" evidence="1">
    <location>
        <begin position="1520"/>
        <end position="1552"/>
    </location>
</feature>
<feature type="compositionally biased region" description="Polar residues" evidence="1">
    <location>
        <begin position="1521"/>
        <end position="1544"/>
    </location>
</feature>
<proteinExistence type="predicted"/>
<gene>
    <name evidence="3" type="ORF">NA56DRAFT_644619</name>
</gene>
<dbReference type="STRING" id="1745343.A0A2J6Q9X6"/>
<feature type="region of interest" description="Disordered" evidence="1">
    <location>
        <begin position="1199"/>
        <end position="1236"/>
    </location>
</feature>
<evidence type="ECO:0000256" key="1">
    <source>
        <dbReference type="SAM" id="MobiDB-lite"/>
    </source>
</evidence>
<dbReference type="OrthoDB" id="5370537at2759"/>